<dbReference type="AlphaFoldDB" id="A0A9N9AZL9"/>
<dbReference type="OrthoDB" id="445556at2759"/>
<dbReference type="EMBL" id="CAJVPI010000524">
    <property type="protein sequence ID" value="CAG8545910.1"/>
    <property type="molecule type" value="Genomic_DNA"/>
</dbReference>
<dbReference type="InterPro" id="IPR001623">
    <property type="entry name" value="DnaJ_domain"/>
</dbReference>
<organism evidence="2 3">
    <name type="scientific">Paraglomus brasilianum</name>
    <dbReference type="NCBI Taxonomy" id="144538"/>
    <lineage>
        <taxon>Eukaryota</taxon>
        <taxon>Fungi</taxon>
        <taxon>Fungi incertae sedis</taxon>
        <taxon>Mucoromycota</taxon>
        <taxon>Glomeromycotina</taxon>
        <taxon>Glomeromycetes</taxon>
        <taxon>Paraglomerales</taxon>
        <taxon>Paraglomeraceae</taxon>
        <taxon>Paraglomus</taxon>
    </lineage>
</organism>
<reference evidence="2" key="1">
    <citation type="submission" date="2021-06" db="EMBL/GenBank/DDBJ databases">
        <authorList>
            <person name="Kallberg Y."/>
            <person name="Tangrot J."/>
            <person name="Rosling A."/>
        </authorList>
    </citation>
    <scope>NUCLEOTIDE SEQUENCE</scope>
    <source>
        <strain evidence="2">BR232B</strain>
    </source>
</reference>
<dbReference type="Proteomes" id="UP000789739">
    <property type="component" value="Unassembled WGS sequence"/>
</dbReference>
<dbReference type="PROSITE" id="PS50076">
    <property type="entry name" value="DNAJ_2"/>
    <property type="match status" value="1"/>
</dbReference>
<feature type="domain" description="J" evidence="1">
    <location>
        <begin position="5"/>
        <end position="66"/>
    </location>
</feature>
<sequence>MVVKNYYAILGVSPESSDEEIKNRFNELSLTAHPDKGGNEEEYKKIIETYEVLGNPHQRLKYDLGLLREHYQYKDIDRVIDRVREYLKLIRDATNDKKEVIESLEEIGALPQLSGSPSLLKEEQDILSIHKDK</sequence>
<proteinExistence type="predicted"/>
<dbReference type="SMART" id="SM00271">
    <property type="entry name" value="DnaJ"/>
    <property type="match status" value="1"/>
</dbReference>
<evidence type="ECO:0000313" key="3">
    <source>
        <dbReference type="Proteomes" id="UP000789739"/>
    </source>
</evidence>
<dbReference type="InterPro" id="IPR036869">
    <property type="entry name" value="J_dom_sf"/>
</dbReference>
<evidence type="ECO:0000313" key="2">
    <source>
        <dbReference type="EMBL" id="CAG8545910.1"/>
    </source>
</evidence>
<dbReference type="Pfam" id="PF00226">
    <property type="entry name" value="DnaJ"/>
    <property type="match status" value="1"/>
</dbReference>
<comment type="caution">
    <text evidence="2">The sequence shown here is derived from an EMBL/GenBank/DDBJ whole genome shotgun (WGS) entry which is preliminary data.</text>
</comment>
<gene>
    <name evidence="2" type="ORF">PBRASI_LOCUS4833</name>
</gene>
<keyword evidence="3" id="KW-1185">Reference proteome</keyword>
<protein>
    <submittedName>
        <fullName evidence="2">11390_t:CDS:1</fullName>
    </submittedName>
</protein>
<name>A0A9N9AZL9_9GLOM</name>
<dbReference type="SUPFAM" id="SSF46565">
    <property type="entry name" value="Chaperone J-domain"/>
    <property type="match status" value="1"/>
</dbReference>
<dbReference type="InterPro" id="IPR050817">
    <property type="entry name" value="DjlA_DnaK_co-chaperone"/>
</dbReference>
<dbReference type="PANTHER" id="PTHR24074">
    <property type="entry name" value="CO-CHAPERONE PROTEIN DJLA"/>
    <property type="match status" value="1"/>
</dbReference>
<accession>A0A9N9AZL9</accession>
<dbReference type="Gene3D" id="1.10.287.110">
    <property type="entry name" value="DnaJ domain"/>
    <property type="match status" value="1"/>
</dbReference>
<dbReference type="PRINTS" id="PR00625">
    <property type="entry name" value="JDOMAIN"/>
</dbReference>
<dbReference type="CDD" id="cd06257">
    <property type="entry name" value="DnaJ"/>
    <property type="match status" value="1"/>
</dbReference>
<evidence type="ECO:0000259" key="1">
    <source>
        <dbReference type="PROSITE" id="PS50076"/>
    </source>
</evidence>